<evidence type="ECO:0000313" key="3">
    <source>
        <dbReference type="Proteomes" id="UP000502665"/>
    </source>
</evidence>
<feature type="region of interest" description="Disordered" evidence="1">
    <location>
        <begin position="676"/>
        <end position="697"/>
    </location>
</feature>
<reference evidence="2" key="1">
    <citation type="submission" date="2020-03" db="EMBL/GenBank/DDBJ databases">
        <title>Molecular networking-based the target discovery of potent antiproliferative macrolactams: 5/6/7/16 polycyclic ansamycins and glycosylated trienomycin from Streptomyces cacaoi subsp. asoensis.</title>
        <authorList>
            <person name="Liu L.-L."/>
        </authorList>
    </citation>
    <scope>NUCLEOTIDE SEQUENCE [LARGE SCALE GENOMIC DNA]</scope>
    <source>
        <strain evidence="2">H2S5</strain>
    </source>
</reference>
<dbReference type="EMBL" id="CP049838">
    <property type="protein sequence ID" value="QJT04348.1"/>
    <property type="molecule type" value="Genomic_DNA"/>
</dbReference>
<dbReference type="Proteomes" id="UP000502665">
    <property type="component" value="Chromosome"/>
</dbReference>
<organism evidence="2 3">
    <name type="scientific">Streptomyces asoensis</name>
    <dbReference type="NCBI Taxonomy" id="249586"/>
    <lineage>
        <taxon>Bacteria</taxon>
        <taxon>Bacillati</taxon>
        <taxon>Actinomycetota</taxon>
        <taxon>Actinomycetes</taxon>
        <taxon>Kitasatosporales</taxon>
        <taxon>Streptomycetaceae</taxon>
        <taxon>Streptomyces</taxon>
    </lineage>
</organism>
<protein>
    <submittedName>
        <fullName evidence="2">Uncharacterized protein</fullName>
    </submittedName>
</protein>
<gene>
    <name evidence="2" type="ORF">G9272_32030</name>
</gene>
<accession>A0A6M4WVT5</accession>
<sequence>MAFPEDPLGTIVEMQVGGVWTDITQYAQLGDIITHQRGQTAEGSAVDPASCTLTLKSPDGLFSPRNPRSPLYGLIGRNTPMRVSVLAGTQRLVVPGDQLSRATTPSATALNVAGSLDVRVDVQLTNWGTGEAFELCAKHLVTGNQRSWLMFVENGFLTLRISTNGSNFVQFGSTLPIPVTPSGRIALRSTYDSTTGQFSHYTAPTIAGPWTQLGITSTGSAATIFASTAPVTVGDIETVTAFQPPAGSYYGFEMRSGIGGTIVAKADFTAQAVGATSFVDTVGLTWTLAGGAAISTKRTRFSGEYSDWPPRWGRTGHLIRVEGEGAGILRRLNQGKKALQSTLRRRIPSDSTLLAYWPMEDDSEATQAYSPMTGVKPMKLTNFAMASDDTFSGSAPLPVVAVGATLSAEVPAPASGTGPWQVEMVYRIPTAPGALATFFEVQTTGTAVRYTVQVQTDNVQIKAYDNDGTQLFFINSGSGSSPSFFGSENRVRLFARQSGGSVLVDIAWLSVSASGVFQSTSFTGTVGRVRRVSSSFGAGMEGTTIGHLSVFQADNTKVMDGADDGYLGETAAARLRRLAVEEGVPVRVAGVQGTTARMGPQRPAILLEQLEQCADADSGILVEDRERLGLLYRARTTLYNQVPVLTLSYNAPGLGALEPVDDDAIVRNDVTAARTGGSSARAELTTGALSTQDPPNGVGRYDTSVELNLYSDDQTEPMAAWLMHLGTWDEARYPTIRIRLHRNPALIPVILDLIEGDTLRLTDLPDWLPPGPVDLMVQGYTERIGVRTWEIDLVCVPAGPWRVAVVGDTVLGKADTEGSVLTTSATATDTSLLVRTTTGPQWTQDPTQFPFDVLVGGERMTATAIANEYRDAFGRSVSGGWGTADSGQAWGSAGGTVGTDYTVGSGVAAHVLTTTNASRRSSLPYAFPDVDVYVSLTTSATATGGSLYGGPVGRYVDADNLYMTRIEFTTGNAILIDLRKRVATVESSIGTYTTSLTHAAGTYVRCRLQIAGSAVRTKVWLASAPEPPEWHVDVVDTSVTTSNFVGTRSISAAANSNSSPQVRYDDLLVLNVQRFTVTRSVNGIVKAQAAGEALRLAQPATSAL</sequence>
<dbReference type="AlphaFoldDB" id="A0A6M4WVT5"/>
<name>A0A6M4WVT5_9ACTN</name>
<dbReference type="RefSeq" id="WP_171399690.1">
    <property type="nucleotide sequence ID" value="NZ_CP049838.1"/>
</dbReference>
<keyword evidence="3" id="KW-1185">Reference proteome</keyword>
<evidence type="ECO:0000256" key="1">
    <source>
        <dbReference type="SAM" id="MobiDB-lite"/>
    </source>
</evidence>
<evidence type="ECO:0000313" key="2">
    <source>
        <dbReference type="EMBL" id="QJT04348.1"/>
    </source>
</evidence>
<proteinExistence type="predicted"/>